<reference evidence="1" key="1">
    <citation type="submission" date="2018-05" db="EMBL/GenBank/DDBJ databases">
        <authorList>
            <person name="Lanie J.A."/>
            <person name="Ng W.-L."/>
            <person name="Kazmierczak K.M."/>
            <person name="Andrzejewski T.M."/>
            <person name="Davidsen T.M."/>
            <person name="Wayne K.J."/>
            <person name="Tettelin H."/>
            <person name="Glass J.I."/>
            <person name="Rusch D."/>
            <person name="Podicherti R."/>
            <person name="Tsui H.-C.T."/>
            <person name="Winkler M.E."/>
        </authorList>
    </citation>
    <scope>NUCLEOTIDE SEQUENCE</scope>
</reference>
<feature type="non-terminal residue" evidence="1">
    <location>
        <position position="349"/>
    </location>
</feature>
<dbReference type="SUPFAM" id="SSF69318">
    <property type="entry name" value="Integrin alpha N-terminal domain"/>
    <property type="match status" value="1"/>
</dbReference>
<dbReference type="AlphaFoldDB" id="A0A381U172"/>
<feature type="non-terminal residue" evidence="1">
    <location>
        <position position="1"/>
    </location>
</feature>
<protein>
    <recommendedName>
        <fullName evidence="2">VCBS repeat-containing protein</fullName>
    </recommendedName>
</protein>
<organism evidence="1">
    <name type="scientific">marine metagenome</name>
    <dbReference type="NCBI Taxonomy" id="408172"/>
    <lineage>
        <taxon>unclassified sequences</taxon>
        <taxon>metagenomes</taxon>
        <taxon>ecological metagenomes</taxon>
    </lineage>
</organism>
<gene>
    <name evidence="1" type="ORF">METZ01_LOCUS74252</name>
</gene>
<sequence>LYGVSGIPHVEFGGTISLVGGGGNMYPTYLNIYNSLLGDHSPLIINQFVNTIENDIVISADVEVTDHITTSNNKILFVLVRYQDSDYFSSVIAYQESSFNLTDVGETGNFESSITIDPEWDLELVKAVVMVQSWSSNQILQVDMAEINLENYFSINCSLGNILSDDDSDGLANPGETLTVSLRVNNESLVIDADNLSGFLSSENLDVTINQESLYFGDITNGDMASGEVEIVLAPDIVLGDVLLTLTISSGYTDNYGNEFEYSYDFPLFLNVNLNQAGWPFENTTQIESSPAVLDIDGDGTKEVIFGDYSGSLHVVSSIGAELPGFPFELGNDIWGSPAVADLEGDGDV</sequence>
<name>A0A381U172_9ZZZZ</name>
<evidence type="ECO:0000313" key="1">
    <source>
        <dbReference type="EMBL" id="SVA21398.1"/>
    </source>
</evidence>
<dbReference type="InterPro" id="IPR028994">
    <property type="entry name" value="Integrin_alpha_N"/>
</dbReference>
<dbReference type="EMBL" id="UINC01005448">
    <property type="protein sequence ID" value="SVA21398.1"/>
    <property type="molecule type" value="Genomic_DNA"/>
</dbReference>
<accession>A0A381U172</accession>
<evidence type="ECO:0008006" key="2">
    <source>
        <dbReference type="Google" id="ProtNLM"/>
    </source>
</evidence>
<proteinExistence type="predicted"/>